<dbReference type="InterPro" id="IPR056459">
    <property type="entry name" value="TPR_DOP1"/>
</dbReference>
<protein>
    <recommendedName>
        <fullName evidence="1">DOP1-like TPR domain-containing protein</fullName>
    </recommendedName>
</protein>
<evidence type="ECO:0000259" key="1">
    <source>
        <dbReference type="Pfam" id="PF24601"/>
    </source>
</evidence>
<keyword evidence="3" id="KW-1185">Reference proteome</keyword>
<feature type="non-terminal residue" evidence="2">
    <location>
        <position position="166"/>
    </location>
</feature>
<accession>A0ABN7PNL9</accession>
<evidence type="ECO:0000313" key="3">
    <source>
        <dbReference type="Proteomes" id="UP001153148"/>
    </source>
</evidence>
<sequence>MLIISELILIVRDSGKGFACYIADLLSRCKVQKVVLHCVLSSVHSMKASVSDTTVITTPNEPSSSRQTFTEEIVRFNDPLDERVRGCRFRASEHTEGYQVQLLRLLLALIMLEHQVNTQKGEDDTGPPVANTPAKPTTGYHLKFNAGLNIPQQPMFLAAILSALRQ</sequence>
<dbReference type="PANTHER" id="PTHR14042">
    <property type="entry name" value="DOPEY-RELATED"/>
    <property type="match status" value="1"/>
</dbReference>
<dbReference type="EMBL" id="CAJPIN010063353">
    <property type="protein sequence ID" value="CAG2067095.1"/>
    <property type="molecule type" value="Genomic_DNA"/>
</dbReference>
<feature type="domain" description="DOP1-like TPR" evidence="1">
    <location>
        <begin position="2"/>
        <end position="166"/>
    </location>
</feature>
<dbReference type="Proteomes" id="UP001153148">
    <property type="component" value="Unassembled WGS sequence"/>
</dbReference>
<name>A0ABN7PNL9_TIMPD</name>
<dbReference type="PANTHER" id="PTHR14042:SF24">
    <property type="entry name" value="PROTEIN DOPEY-1 HOMOLOG"/>
    <property type="match status" value="1"/>
</dbReference>
<organism evidence="2 3">
    <name type="scientific">Timema podura</name>
    <name type="common">Walking stick</name>
    <dbReference type="NCBI Taxonomy" id="61482"/>
    <lineage>
        <taxon>Eukaryota</taxon>
        <taxon>Metazoa</taxon>
        <taxon>Ecdysozoa</taxon>
        <taxon>Arthropoda</taxon>
        <taxon>Hexapoda</taxon>
        <taxon>Insecta</taxon>
        <taxon>Pterygota</taxon>
        <taxon>Neoptera</taxon>
        <taxon>Polyneoptera</taxon>
        <taxon>Phasmatodea</taxon>
        <taxon>Timematodea</taxon>
        <taxon>Timematoidea</taxon>
        <taxon>Timematidae</taxon>
        <taxon>Timema</taxon>
    </lineage>
</organism>
<gene>
    <name evidence="2" type="ORF">TPAB3V08_LOCUS14038</name>
</gene>
<dbReference type="Pfam" id="PF24601">
    <property type="entry name" value="TPR_DOP1"/>
    <property type="match status" value="1"/>
</dbReference>
<dbReference type="InterPro" id="IPR040314">
    <property type="entry name" value="DOP1"/>
</dbReference>
<reference evidence="2" key="1">
    <citation type="submission" date="2021-03" db="EMBL/GenBank/DDBJ databases">
        <authorList>
            <person name="Tran Van P."/>
        </authorList>
    </citation>
    <scope>NUCLEOTIDE SEQUENCE</scope>
</reference>
<evidence type="ECO:0000313" key="2">
    <source>
        <dbReference type="EMBL" id="CAG2067095.1"/>
    </source>
</evidence>
<proteinExistence type="predicted"/>
<comment type="caution">
    <text evidence="2">The sequence shown here is derived from an EMBL/GenBank/DDBJ whole genome shotgun (WGS) entry which is preliminary data.</text>
</comment>